<comment type="similarity">
    <text evidence="9">Belongs to the ABC transporter superfamily. Lipid exporter (TC 3.A.1.106) family.</text>
</comment>
<evidence type="ECO:0000256" key="2">
    <source>
        <dbReference type="ARBA" id="ARBA00022448"/>
    </source>
</evidence>
<dbReference type="PANTHER" id="PTHR43394">
    <property type="entry name" value="ATP-DEPENDENT PERMEASE MDL1, MITOCHONDRIAL"/>
    <property type="match status" value="1"/>
</dbReference>
<evidence type="ECO:0000256" key="7">
    <source>
        <dbReference type="ARBA" id="ARBA00022989"/>
    </source>
</evidence>
<dbReference type="SUPFAM" id="SSF90123">
    <property type="entry name" value="ABC transporter transmembrane region"/>
    <property type="match status" value="1"/>
</dbReference>
<dbReference type="Pfam" id="PF00005">
    <property type="entry name" value="ABC_tran"/>
    <property type="match status" value="1"/>
</dbReference>
<dbReference type="Gene3D" id="3.40.50.300">
    <property type="entry name" value="P-loop containing nucleotide triphosphate hydrolases"/>
    <property type="match status" value="1"/>
</dbReference>
<dbReference type="InterPro" id="IPR003593">
    <property type="entry name" value="AAA+_ATPase"/>
</dbReference>
<dbReference type="AlphaFoldDB" id="A0A177YDA8"/>
<sequence length="650" mass="69281">MSMEVTAWNQLYRTMHASSGTARFNADTARRILAFARPHKTKLVGFVLLSVVLAVLAVATPVLAGRVVNAIVDGASFDIVLRLSLLIAAIAVVDAAFGLLNRWLSANIGEGLILDLRTAVFDHVQRMPIAFFTRTRTGALVSRLNNDVIGAQRAFSDTLSGVVSNLVTLALTLVVMIGISWQVTFLAMLLLPVFVIPASRMGRRLARLQREAAAHDSAMSTQMTERFSAPGATLVKLFGQPDFESREFAVRASRVRDIGVRSAMVQTVFVTALTLVSALALAVVYGLGGFYALRGQLDPGSVVSLSLLLTRLYSPLTELASARVEVMSALVSFERVFEVLDLVPLIQDKPGAVALPDAPVSVELRDVRFAYPSADKVSLASLEEVAALDTRGGEEVLHGVSFRAEPGQMVALVGTSGAGKSTIAQLVARLYDVDDGSVRLGENDVRDLTAESIRDAVGMVTQDGHLFHDTVRANIVLSRPDATEEEVWDALRRARLDGLVKSLPDGLETVVGERGYRLSGGERQRLTIARLLISRPKVVILDEATASLDSTSEAAVQAALGEALAGKTSVVIAHRLSTIRAADMILVVEDGSIVERGTHEELLAARGRYEELHRTQFSVSGSDQTAGAGTTVAGSLSAAAASIGAKPSIA</sequence>
<evidence type="ECO:0000259" key="12">
    <source>
        <dbReference type="PROSITE" id="PS50929"/>
    </source>
</evidence>
<proteinExistence type="inferred from homology"/>
<dbReference type="SMART" id="SM00382">
    <property type="entry name" value="AAA"/>
    <property type="match status" value="1"/>
</dbReference>
<dbReference type="Gene3D" id="1.20.1560.10">
    <property type="entry name" value="ABC transporter type 1, transmembrane domain"/>
    <property type="match status" value="1"/>
</dbReference>
<keyword evidence="5" id="KW-0547">Nucleotide-binding</keyword>
<dbReference type="InterPro" id="IPR027417">
    <property type="entry name" value="P-loop_NTPase"/>
</dbReference>
<dbReference type="GO" id="GO:0005524">
    <property type="term" value="F:ATP binding"/>
    <property type="evidence" value="ECO:0007669"/>
    <property type="project" value="UniProtKB-KW"/>
</dbReference>
<evidence type="ECO:0000256" key="6">
    <source>
        <dbReference type="ARBA" id="ARBA00022840"/>
    </source>
</evidence>
<evidence type="ECO:0000259" key="11">
    <source>
        <dbReference type="PROSITE" id="PS50893"/>
    </source>
</evidence>
<evidence type="ECO:0000313" key="14">
    <source>
        <dbReference type="Proteomes" id="UP000077519"/>
    </source>
</evidence>
<dbReference type="PROSITE" id="PS50929">
    <property type="entry name" value="ABC_TM1F"/>
    <property type="match status" value="1"/>
</dbReference>
<dbReference type="EMBL" id="LVHI01000019">
    <property type="protein sequence ID" value="OAK53523.1"/>
    <property type="molecule type" value="Genomic_DNA"/>
</dbReference>
<feature type="transmembrane region" description="Helical" evidence="10">
    <location>
        <begin position="268"/>
        <end position="293"/>
    </location>
</feature>
<keyword evidence="8 10" id="KW-0472">Membrane</keyword>
<dbReference type="RefSeq" id="WP_068427331.1">
    <property type="nucleotide sequence ID" value="NZ_LVHI01000019.1"/>
</dbReference>
<protein>
    <submittedName>
        <fullName evidence="13">ABC transporter</fullName>
    </submittedName>
</protein>
<evidence type="ECO:0000256" key="10">
    <source>
        <dbReference type="SAM" id="Phobius"/>
    </source>
</evidence>
<dbReference type="GO" id="GO:0016887">
    <property type="term" value="F:ATP hydrolysis activity"/>
    <property type="evidence" value="ECO:0007669"/>
    <property type="project" value="InterPro"/>
</dbReference>
<feature type="transmembrane region" description="Helical" evidence="10">
    <location>
        <begin position="43"/>
        <end position="67"/>
    </location>
</feature>
<comment type="subcellular location">
    <subcellularLocation>
        <location evidence="1">Cell membrane</location>
        <topology evidence="1">Multi-pass membrane protein</topology>
    </subcellularLocation>
</comment>
<keyword evidence="3" id="KW-1003">Cell membrane</keyword>
<name>A0A177YDA8_9NOCA</name>
<evidence type="ECO:0000256" key="1">
    <source>
        <dbReference type="ARBA" id="ARBA00004651"/>
    </source>
</evidence>
<evidence type="ECO:0000256" key="3">
    <source>
        <dbReference type="ARBA" id="ARBA00022475"/>
    </source>
</evidence>
<dbReference type="GO" id="GO:0015421">
    <property type="term" value="F:ABC-type oligopeptide transporter activity"/>
    <property type="evidence" value="ECO:0007669"/>
    <property type="project" value="TreeGrafter"/>
</dbReference>
<keyword evidence="6" id="KW-0067">ATP-binding</keyword>
<dbReference type="SUPFAM" id="SSF52540">
    <property type="entry name" value="P-loop containing nucleoside triphosphate hydrolases"/>
    <property type="match status" value="1"/>
</dbReference>
<dbReference type="PROSITE" id="PS50893">
    <property type="entry name" value="ABC_TRANSPORTER_2"/>
    <property type="match status" value="1"/>
</dbReference>
<dbReference type="InterPro" id="IPR011527">
    <property type="entry name" value="ABC1_TM_dom"/>
</dbReference>
<feature type="domain" description="ABC transporter" evidence="11">
    <location>
        <begin position="362"/>
        <end position="615"/>
    </location>
</feature>
<dbReference type="PROSITE" id="PS00211">
    <property type="entry name" value="ABC_TRANSPORTER_1"/>
    <property type="match status" value="1"/>
</dbReference>
<keyword evidence="2" id="KW-0813">Transport</keyword>
<evidence type="ECO:0000256" key="5">
    <source>
        <dbReference type="ARBA" id="ARBA00022741"/>
    </source>
</evidence>
<accession>A0A177YDA8</accession>
<evidence type="ECO:0000313" key="13">
    <source>
        <dbReference type="EMBL" id="OAK53523.1"/>
    </source>
</evidence>
<gene>
    <name evidence="13" type="ORF">A3K89_23480</name>
</gene>
<keyword evidence="7 10" id="KW-1133">Transmembrane helix</keyword>
<reference evidence="13 14" key="1">
    <citation type="submission" date="2016-03" db="EMBL/GenBank/DDBJ databases">
        <title>Genome sequence of Rhodococcus kyotonensis KB10.</title>
        <authorList>
            <person name="Jeong H."/>
            <person name="Hong C.E."/>
            <person name="Jo S.H."/>
            <person name="Park J.M."/>
        </authorList>
    </citation>
    <scope>NUCLEOTIDE SEQUENCE [LARGE SCALE GENOMIC DNA]</scope>
    <source>
        <strain evidence="13 14">KB10</strain>
    </source>
</reference>
<evidence type="ECO:0000256" key="4">
    <source>
        <dbReference type="ARBA" id="ARBA00022692"/>
    </source>
</evidence>
<feature type="domain" description="ABC transmembrane type-1" evidence="12">
    <location>
        <begin position="47"/>
        <end position="328"/>
    </location>
</feature>
<dbReference type="InterPro" id="IPR003439">
    <property type="entry name" value="ABC_transporter-like_ATP-bd"/>
</dbReference>
<feature type="transmembrane region" description="Helical" evidence="10">
    <location>
        <begin position="79"/>
        <end position="100"/>
    </location>
</feature>
<dbReference type="GO" id="GO:0005886">
    <property type="term" value="C:plasma membrane"/>
    <property type="evidence" value="ECO:0007669"/>
    <property type="project" value="UniProtKB-SubCell"/>
</dbReference>
<dbReference type="InterPro" id="IPR017871">
    <property type="entry name" value="ABC_transporter-like_CS"/>
</dbReference>
<feature type="transmembrane region" description="Helical" evidence="10">
    <location>
        <begin position="166"/>
        <end position="195"/>
    </location>
</feature>
<keyword evidence="4 10" id="KW-0812">Transmembrane</keyword>
<dbReference type="InterPro" id="IPR039421">
    <property type="entry name" value="Type_1_exporter"/>
</dbReference>
<dbReference type="Proteomes" id="UP000077519">
    <property type="component" value="Unassembled WGS sequence"/>
</dbReference>
<comment type="caution">
    <text evidence="13">The sequence shown here is derived from an EMBL/GenBank/DDBJ whole genome shotgun (WGS) entry which is preliminary data.</text>
</comment>
<dbReference type="PANTHER" id="PTHR43394:SF1">
    <property type="entry name" value="ATP-BINDING CASSETTE SUB-FAMILY B MEMBER 10, MITOCHONDRIAL"/>
    <property type="match status" value="1"/>
</dbReference>
<organism evidence="13 14">
    <name type="scientific">Rhodococcoides kyotonense</name>
    <dbReference type="NCBI Taxonomy" id="398843"/>
    <lineage>
        <taxon>Bacteria</taxon>
        <taxon>Bacillati</taxon>
        <taxon>Actinomycetota</taxon>
        <taxon>Actinomycetes</taxon>
        <taxon>Mycobacteriales</taxon>
        <taxon>Nocardiaceae</taxon>
        <taxon>Rhodococcoides</taxon>
    </lineage>
</organism>
<evidence type="ECO:0000256" key="9">
    <source>
        <dbReference type="ARBA" id="ARBA00061644"/>
    </source>
</evidence>
<dbReference type="InterPro" id="IPR036640">
    <property type="entry name" value="ABC1_TM_sf"/>
</dbReference>
<dbReference type="CDD" id="cd18550">
    <property type="entry name" value="ABC_6TM_exporter_like"/>
    <property type="match status" value="1"/>
</dbReference>
<dbReference type="FunFam" id="3.40.50.300:FF:000299">
    <property type="entry name" value="ABC transporter ATP-binding protein/permease"/>
    <property type="match status" value="1"/>
</dbReference>
<evidence type="ECO:0000256" key="8">
    <source>
        <dbReference type="ARBA" id="ARBA00023136"/>
    </source>
</evidence>
<dbReference type="Pfam" id="PF00664">
    <property type="entry name" value="ABC_membrane"/>
    <property type="match status" value="1"/>
</dbReference>
<keyword evidence="14" id="KW-1185">Reference proteome</keyword>